<reference evidence="2" key="1">
    <citation type="submission" date="2016-04" db="EMBL/GenBank/DDBJ databases">
        <authorList>
            <person name="Zhang B."/>
        </authorList>
    </citation>
    <scope>NUCLEOTIDE SEQUENCE [LARGE SCALE GENOMIC DNA]</scope>
    <source>
        <strain evidence="2">S10</strain>
    </source>
</reference>
<evidence type="ECO:0000313" key="2">
    <source>
        <dbReference type="Proteomes" id="UP000076096"/>
    </source>
</evidence>
<protein>
    <submittedName>
        <fullName evidence="1">Uncharacterized protein</fullName>
    </submittedName>
</protein>
<evidence type="ECO:0000313" key="1">
    <source>
        <dbReference type="EMBL" id="AMW08721.1"/>
    </source>
</evidence>
<dbReference type="AlphaFoldDB" id="A0A143BUB6"/>
<accession>A0A143BUB6</accession>
<proteinExistence type="predicted"/>
<gene>
    <name evidence="1" type="ORF">A4E84_03875</name>
</gene>
<organism evidence="1 2">
    <name type="scientific">Streptomyces qaidamensis</name>
    <dbReference type="NCBI Taxonomy" id="1783515"/>
    <lineage>
        <taxon>Bacteria</taxon>
        <taxon>Bacillati</taxon>
        <taxon>Actinomycetota</taxon>
        <taxon>Actinomycetes</taxon>
        <taxon>Kitasatosporales</taxon>
        <taxon>Streptomycetaceae</taxon>
        <taxon>Streptomyces</taxon>
        <taxon>Streptomyces aurantiacus group</taxon>
    </lineage>
</organism>
<keyword evidence="2" id="KW-1185">Reference proteome</keyword>
<name>A0A143BUB6_9ACTN</name>
<dbReference type="KEGG" id="stsi:A4E84_03875"/>
<dbReference type="Proteomes" id="UP000076096">
    <property type="component" value="Chromosome"/>
</dbReference>
<dbReference type="EMBL" id="CP015098">
    <property type="protein sequence ID" value="AMW08721.1"/>
    <property type="molecule type" value="Genomic_DNA"/>
</dbReference>
<sequence length="83" mass="8167">MGDSLSVLAQRDVRLLPGGGDVVEEFGHGAVESLGLLMRTGSAAAATSVAGVDTSPAPGSRSSTPGELAAAFHRLAALPRPAG</sequence>